<keyword evidence="2" id="KW-1185">Reference proteome</keyword>
<evidence type="ECO:0000313" key="1">
    <source>
        <dbReference type="EMBL" id="KAJ3731210.1"/>
    </source>
</evidence>
<reference evidence="1" key="2">
    <citation type="journal article" date="2023" name="Proc. Natl. Acad. Sci. U.S.A.">
        <title>A global phylogenomic analysis of the shiitake genus Lentinula.</title>
        <authorList>
            <person name="Sierra-Patev S."/>
            <person name="Min B."/>
            <person name="Naranjo-Ortiz M."/>
            <person name="Looney B."/>
            <person name="Konkel Z."/>
            <person name="Slot J.C."/>
            <person name="Sakamoto Y."/>
            <person name="Steenwyk J.L."/>
            <person name="Rokas A."/>
            <person name="Carro J."/>
            <person name="Camarero S."/>
            <person name="Ferreira P."/>
            <person name="Molpeceres G."/>
            <person name="Ruiz-Duenas F.J."/>
            <person name="Serrano A."/>
            <person name="Henrissat B."/>
            <person name="Drula E."/>
            <person name="Hughes K.W."/>
            <person name="Mata J.L."/>
            <person name="Ishikawa N.K."/>
            <person name="Vargas-Isla R."/>
            <person name="Ushijima S."/>
            <person name="Smith C.A."/>
            <person name="Donoghue J."/>
            <person name="Ahrendt S."/>
            <person name="Andreopoulos W."/>
            <person name="He G."/>
            <person name="LaButti K."/>
            <person name="Lipzen A."/>
            <person name="Ng V."/>
            <person name="Riley R."/>
            <person name="Sandor L."/>
            <person name="Barry K."/>
            <person name="Martinez A.T."/>
            <person name="Xiao Y."/>
            <person name="Gibbons J.G."/>
            <person name="Terashima K."/>
            <person name="Grigoriev I.V."/>
            <person name="Hibbett D."/>
        </authorList>
    </citation>
    <scope>NUCLEOTIDE SEQUENCE</scope>
    <source>
        <strain evidence="1">ET3784</strain>
    </source>
</reference>
<evidence type="ECO:0000313" key="2">
    <source>
        <dbReference type="Proteomes" id="UP001176059"/>
    </source>
</evidence>
<reference evidence="1" key="1">
    <citation type="submission" date="2022-08" db="EMBL/GenBank/DDBJ databases">
        <authorList>
            <consortium name="DOE Joint Genome Institute"/>
            <person name="Min B."/>
            <person name="Sierra-Patev S."/>
            <person name="Naranjo-Ortiz M."/>
            <person name="Looney B."/>
            <person name="Konkel Z."/>
            <person name="Slot J.C."/>
            <person name="Sakamoto Y."/>
            <person name="Steenwyk J.L."/>
            <person name="Rokas A."/>
            <person name="Carro J."/>
            <person name="Camarero S."/>
            <person name="Ferreira P."/>
            <person name="Molpeceres G."/>
            <person name="Ruiz-duenas F.J."/>
            <person name="Serrano A."/>
            <person name="Henrissat B."/>
            <person name="Drula E."/>
            <person name="Hughes K.W."/>
            <person name="Mata J.L."/>
            <person name="Ishikawa N.K."/>
            <person name="Vargas-Isla R."/>
            <person name="Ushijima S."/>
            <person name="Smith C.A."/>
            <person name="Ahrendt S."/>
            <person name="Andreopoulos W."/>
            <person name="He G."/>
            <person name="LaButti K."/>
            <person name="Lipzen A."/>
            <person name="Ng V."/>
            <person name="Riley R."/>
            <person name="Sandor L."/>
            <person name="Barry K."/>
            <person name="Martinez A.T."/>
            <person name="Xiao Y."/>
            <person name="Gibbons J.G."/>
            <person name="Terashima K."/>
            <person name="Hibbett D.S."/>
            <person name="Grigoriev I.V."/>
        </authorList>
    </citation>
    <scope>NUCLEOTIDE SEQUENCE</scope>
    <source>
        <strain evidence="1">ET3784</strain>
    </source>
</reference>
<comment type="caution">
    <text evidence="1">The sequence shown here is derived from an EMBL/GenBank/DDBJ whole genome shotgun (WGS) entry which is preliminary data.</text>
</comment>
<sequence>MRSSLVRSIQIISRSSLPSRTKFNPPLHQVAKVAAKTVQPTIIDTLTQRKAAGAASWPANLRIEPVVKKGDLKNVHATIRLRLKQMLREA</sequence>
<organism evidence="1 2">
    <name type="scientific">Lentinula guzmanii</name>
    <dbReference type="NCBI Taxonomy" id="2804957"/>
    <lineage>
        <taxon>Eukaryota</taxon>
        <taxon>Fungi</taxon>
        <taxon>Dikarya</taxon>
        <taxon>Basidiomycota</taxon>
        <taxon>Agaricomycotina</taxon>
        <taxon>Agaricomycetes</taxon>
        <taxon>Agaricomycetidae</taxon>
        <taxon>Agaricales</taxon>
        <taxon>Marasmiineae</taxon>
        <taxon>Omphalotaceae</taxon>
        <taxon>Lentinula</taxon>
    </lineage>
</organism>
<dbReference type="AlphaFoldDB" id="A0AA38JIG3"/>
<accession>A0AA38JIG3</accession>
<protein>
    <submittedName>
        <fullName evidence="1">Uncharacterized protein</fullName>
    </submittedName>
</protein>
<proteinExistence type="predicted"/>
<dbReference type="EMBL" id="JANVFO010000032">
    <property type="protein sequence ID" value="KAJ3731210.1"/>
    <property type="molecule type" value="Genomic_DNA"/>
</dbReference>
<dbReference type="Proteomes" id="UP001176059">
    <property type="component" value="Unassembled WGS sequence"/>
</dbReference>
<gene>
    <name evidence="1" type="ORF">DFJ43DRAFT_432968</name>
</gene>
<name>A0AA38JIG3_9AGAR</name>